<dbReference type="InterPro" id="IPR001623">
    <property type="entry name" value="DnaJ_domain"/>
</dbReference>
<dbReference type="CDD" id="cd06257">
    <property type="entry name" value="DnaJ"/>
    <property type="match status" value="1"/>
</dbReference>
<dbReference type="EMBL" id="CAJNJA010032075">
    <property type="protein sequence ID" value="CAE7663534.1"/>
    <property type="molecule type" value="Genomic_DNA"/>
</dbReference>
<evidence type="ECO:0000256" key="1">
    <source>
        <dbReference type="SAM" id="Phobius"/>
    </source>
</evidence>
<evidence type="ECO:0000313" key="3">
    <source>
        <dbReference type="EMBL" id="CAE7663534.1"/>
    </source>
</evidence>
<dbReference type="AlphaFoldDB" id="A0A812W2E3"/>
<comment type="caution">
    <text evidence="3">The sequence shown here is derived from an EMBL/GenBank/DDBJ whole genome shotgun (WGS) entry which is preliminary data.</text>
</comment>
<dbReference type="InterPro" id="IPR018253">
    <property type="entry name" value="DnaJ_domain_CS"/>
</dbReference>
<keyword evidence="1" id="KW-0472">Membrane</keyword>
<keyword evidence="4" id="KW-1185">Reference proteome</keyword>
<sequence length="437" mass="46275">MTASQGVSQEAAIAVLAILGARDHYAAIDAPRDASVAELRRCYLKASILVHPDKNCHPDSTRAFQRVAAAWATLSDEDKRRAYDRELLEGDQSDDIHMTPEEAFAAFAFAAACAASGTGGAGAAFGDMAETLLWAQQLGQMNSCGQGLAMPVPGFGFPSSPYASCAAPAAGSVAASFGGIALSVGLWSAGLAISIVGLPRIGGFARRLALLQGISQMVIASQVPAVRSAACAAASLGAARVQQAAGDFADQHPRISNIASKVKARSFEAADSLRHMVDNHISIDMVGAAEKVKARGGAAVKKVRRLVDHSCGASDLWAGQSCLGWNAQESDSEEEDTWYVQNMRLRRQRAWKPRAGTWVKLSNLQRARHLEGSLGEVLAFDRDSGRYLVQLFAPQNAPIFHGGCPEPPIVSKLVLLQNLCPAFDRSSKPPGSEAHFI</sequence>
<dbReference type="PROSITE" id="PS50076">
    <property type="entry name" value="DNAJ_2"/>
    <property type="match status" value="1"/>
</dbReference>
<dbReference type="SUPFAM" id="SSF46565">
    <property type="entry name" value="Chaperone J-domain"/>
    <property type="match status" value="1"/>
</dbReference>
<dbReference type="GO" id="GO:0071218">
    <property type="term" value="P:cellular response to misfolded protein"/>
    <property type="evidence" value="ECO:0007669"/>
    <property type="project" value="TreeGrafter"/>
</dbReference>
<proteinExistence type="predicted"/>
<organism evidence="3 4">
    <name type="scientific">Symbiodinium necroappetens</name>
    <dbReference type="NCBI Taxonomy" id="1628268"/>
    <lineage>
        <taxon>Eukaryota</taxon>
        <taxon>Sar</taxon>
        <taxon>Alveolata</taxon>
        <taxon>Dinophyceae</taxon>
        <taxon>Suessiales</taxon>
        <taxon>Symbiodiniaceae</taxon>
        <taxon>Symbiodinium</taxon>
    </lineage>
</organism>
<reference evidence="3" key="1">
    <citation type="submission" date="2021-02" db="EMBL/GenBank/DDBJ databases">
        <authorList>
            <person name="Dougan E. K."/>
            <person name="Rhodes N."/>
            <person name="Thang M."/>
            <person name="Chan C."/>
        </authorList>
    </citation>
    <scope>NUCLEOTIDE SEQUENCE</scope>
</reference>
<dbReference type="OrthoDB" id="552049at2759"/>
<name>A0A812W2E3_9DINO</name>
<dbReference type="PANTHER" id="PTHR43908:SF3">
    <property type="entry name" value="AT29763P-RELATED"/>
    <property type="match status" value="1"/>
</dbReference>
<dbReference type="GO" id="GO:0005789">
    <property type="term" value="C:endoplasmic reticulum membrane"/>
    <property type="evidence" value="ECO:0007669"/>
    <property type="project" value="TreeGrafter"/>
</dbReference>
<dbReference type="InterPro" id="IPR051100">
    <property type="entry name" value="DnaJ_subfamily_B/C"/>
</dbReference>
<accession>A0A812W2E3</accession>
<protein>
    <submittedName>
        <fullName evidence="3">DNAJC18 protein</fullName>
    </submittedName>
</protein>
<dbReference type="Gene3D" id="1.10.287.110">
    <property type="entry name" value="DnaJ domain"/>
    <property type="match status" value="1"/>
</dbReference>
<feature type="domain" description="J" evidence="2">
    <location>
        <begin position="23"/>
        <end position="87"/>
    </location>
</feature>
<gene>
    <name evidence="3" type="primary">DNAJC18</name>
    <name evidence="3" type="ORF">SNEC2469_LOCUS18906</name>
</gene>
<dbReference type="SMART" id="SM00271">
    <property type="entry name" value="DnaJ"/>
    <property type="match status" value="1"/>
</dbReference>
<feature type="transmembrane region" description="Helical" evidence="1">
    <location>
        <begin position="173"/>
        <end position="198"/>
    </location>
</feature>
<dbReference type="GO" id="GO:0030544">
    <property type="term" value="F:Hsp70 protein binding"/>
    <property type="evidence" value="ECO:0007669"/>
    <property type="project" value="TreeGrafter"/>
</dbReference>
<dbReference type="InterPro" id="IPR036869">
    <property type="entry name" value="J_dom_sf"/>
</dbReference>
<dbReference type="PANTHER" id="PTHR43908">
    <property type="entry name" value="AT29763P-RELATED"/>
    <property type="match status" value="1"/>
</dbReference>
<dbReference type="PRINTS" id="PR00625">
    <property type="entry name" value="JDOMAIN"/>
</dbReference>
<dbReference type="Proteomes" id="UP000601435">
    <property type="component" value="Unassembled WGS sequence"/>
</dbReference>
<keyword evidence="1" id="KW-1133">Transmembrane helix</keyword>
<dbReference type="Pfam" id="PF00226">
    <property type="entry name" value="DnaJ"/>
    <property type="match status" value="1"/>
</dbReference>
<evidence type="ECO:0000313" key="4">
    <source>
        <dbReference type="Proteomes" id="UP000601435"/>
    </source>
</evidence>
<keyword evidence="1" id="KW-0812">Transmembrane</keyword>
<dbReference type="PROSITE" id="PS00636">
    <property type="entry name" value="DNAJ_1"/>
    <property type="match status" value="1"/>
</dbReference>
<evidence type="ECO:0000259" key="2">
    <source>
        <dbReference type="PROSITE" id="PS50076"/>
    </source>
</evidence>